<evidence type="ECO:0000256" key="6">
    <source>
        <dbReference type="ARBA" id="ARBA00022967"/>
    </source>
</evidence>
<dbReference type="InterPro" id="IPR008250">
    <property type="entry name" value="ATPase_P-typ_transduc_dom_A_sf"/>
</dbReference>
<comment type="similarity">
    <text evidence="2">Belongs to the cation transport ATPase (P-type) (TC 3.A.3) family. Type IIA subfamily.</text>
</comment>
<dbReference type="InterPro" id="IPR059000">
    <property type="entry name" value="ATPase_P-type_domA"/>
</dbReference>
<dbReference type="InterPro" id="IPR023298">
    <property type="entry name" value="ATPase_P-typ_TM_dom_sf"/>
</dbReference>
<dbReference type="SUPFAM" id="SSF56784">
    <property type="entry name" value="HAD-like"/>
    <property type="match status" value="1"/>
</dbReference>
<evidence type="ECO:0000256" key="8">
    <source>
        <dbReference type="ARBA" id="ARBA00023136"/>
    </source>
</evidence>
<keyword evidence="8 9" id="KW-0472">Membrane</keyword>
<dbReference type="GO" id="GO:0006883">
    <property type="term" value="P:intracellular sodium ion homeostasis"/>
    <property type="evidence" value="ECO:0007669"/>
    <property type="project" value="TreeGrafter"/>
</dbReference>
<evidence type="ECO:0000313" key="12">
    <source>
        <dbReference type="Proteomes" id="UP000034711"/>
    </source>
</evidence>
<dbReference type="InterPro" id="IPR050510">
    <property type="entry name" value="Cation_transp_ATPase_P-type"/>
</dbReference>
<dbReference type="InterPro" id="IPR006068">
    <property type="entry name" value="ATPase_P-typ_cation-transptr_C"/>
</dbReference>
<accession>A0A0G1XQI5</accession>
<dbReference type="PRINTS" id="PR00119">
    <property type="entry name" value="CATATPASE"/>
</dbReference>
<dbReference type="GO" id="GO:0005391">
    <property type="term" value="F:P-type sodium:potassium-exchanging transporter activity"/>
    <property type="evidence" value="ECO:0007669"/>
    <property type="project" value="TreeGrafter"/>
</dbReference>
<dbReference type="InterPro" id="IPR004014">
    <property type="entry name" value="ATPase_P-typ_cation-transptr_N"/>
</dbReference>
<dbReference type="Gene3D" id="1.20.1110.10">
    <property type="entry name" value="Calcium-transporting ATPase, transmembrane domain"/>
    <property type="match status" value="1"/>
</dbReference>
<dbReference type="InterPro" id="IPR018303">
    <property type="entry name" value="ATPase_P-typ_P_site"/>
</dbReference>
<dbReference type="Pfam" id="PF08282">
    <property type="entry name" value="Hydrolase_3"/>
    <property type="match status" value="1"/>
</dbReference>
<comment type="subcellular location">
    <subcellularLocation>
        <location evidence="1">Membrane</location>
        <topology evidence="1">Multi-pass membrane protein</topology>
    </subcellularLocation>
</comment>
<dbReference type="InterPro" id="IPR044492">
    <property type="entry name" value="P_typ_ATPase_HD_dom"/>
</dbReference>
<dbReference type="InterPro" id="IPR001757">
    <property type="entry name" value="P_typ_ATPase"/>
</dbReference>
<dbReference type="InterPro" id="IPR023299">
    <property type="entry name" value="ATPase_P-typ_cyto_dom_N"/>
</dbReference>
<dbReference type="Gene3D" id="3.40.50.1000">
    <property type="entry name" value="HAD superfamily/HAD-like"/>
    <property type="match status" value="1"/>
</dbReference>
<comment type="caution">
    <text evidence="11">The sequence shown here is derived from an EMBL/GenBank/DDBJ whole genome shotgun (WGS) entry which is preliminary data.</text>
</comment>
<feature type="transmembrane region" description="Helical" evidence="9">
    <location>
        <begin position="278"/>
        <end position="299"/>
    </location>
</feature>
<dbReference type="PANTHER" id="PTHR43294">
    <property type="entry name" value="SODIUM/POTASSIUM-TRANSPORTING ATPASE SUBUNIT ALPHA"/>
    <property type="match status" value="1"/>
</dbReference>
<evidence type="ECO:0000256" key="4">
    <source>
        <dbReference type="ARBA" id="ARBA00022741"/>
    </source>
</evidence>
<dbReference type="GO" id="GO:0005886">
    <property type="term" value="C:plasma membrane"/>
    <property type="evidence" value="ECO:0007669"/>
    <property type="project" value="TreeGrafter"/>
</dbReference>
<keyword evidence="6" id="KW-1278">Translocase</keyword>
<feature type="transmembrane region" description="Helical" evidence="9">
    <location>
        <begin position="710"/>
        <end position="731"/>
    </location>
</feature>
<dbReference type="PROSITE" id="PS00154">
    <property type="entry name" value="ATPASE_E1_E2"/>
    <property type="match status" value="1"/>
</dbReference>
<evidence type="ECO:0000256" key="3">
    <source>
        <dbReference type="ARBA" id="ARBA00022692"/>
    </source>
</evidence>
<dbReference type="SFLD" id="SFLDS00003">
    <property type="entry name" value="Haloacid_Dehalogenase"/>
    <property type="match status" value="1"/>
</dbReference>
<dbReference type="NCBIfam" id="TIGR01494">
    <property type="entry name" value="ATPase_P-type"/>
    <property type="match status" value="2"/>
</dbReference>
<feature type="transmembrane region" description="Helical" evidence="9">
    <location>
        <begin position="787"/>
        <end position="807"/>
    </location>
</feature>
<dbReference type="EMBL" id="LCRI01000004">
    <property type="protein sequence ID" value="KKW33181.1"/>
    <property type="molecule type" value="Genomic_DNA"/>
</dbReference>
<dbReference type="SUPFAM" id="SSF81653">
    <property type="entry name" value="Calcium ATPase, transduction domain A"/>
    <property type="match status" value="1"/>
</dbReference>
<dbReference type="Pfam" id="PF13246">
    <property type="entry name" value="Cation_ATPase"/>
    <property type="match status" value="1"/>
</dbReference>
<feature type="transmembrane region" description="Helical" evidence="9">
    <location>
        <begin position="84"/>
        <end position="103"/>
    </location>
</feature>
<dbReference type="Pfam" id="PF00689">
    <property type="entry name" value="Cation_ATPase_C"/>
    <property type="match status" value="1"/>
</dbReference>
<feature type="transmembrane region" description="Helical" evidence="9">
    <location>
        <begin position="819"/>
        <end position="841"/>
    </location>
</feature>
<dbReference type="SUPFAM" id="SSF81660">
    <property type="entry name" value="Metal cation-transporting ATPase, ATP-binding domain N"/>
    <property type="match status" value="1"/>
</dbReference>
<dbReference type="PANTHER" id="PTHR43294:SF20">
    <property type="entry name" value="P-TYPE ATPASE"/>
    <property type="match status" value="1"/>
</dbReference>
<keyword evidence="3 9" id="KW-0812">Transmembrane</keyword>
<dbReference type="GO" id="GO:0036376">
    <property type="term" value="P:sodium ion export across plasma membrane"/>
    <property type="evidence" value="ECO:0007669"/>
    <property type="project" value="TreeGrafter"/>
</dbReference>
<dbReference type="AlphaFoldDB" id="A0A0G1XQI5"/>
<dbReference type="FunFam" id="3.40.50.1000:FF:000001">
    <property type="entry name" value="Phospholipid-transporting ATPase IC"/>
    <property type="match status" value="1"/>
</dbReference>
<evidence type="ECO:0000256" key="9">
    <source>
        <dbReference type="SAM" id="Phobius"/>
    </source>
</evidence>
<proteinExistence type="inferred from homology"/>
<evidence type="ECO:0000313" key="11">
    <source>
        <dbReference type="EMBL" id="KKW33181.1"/>
    </source>
</evidence>
<dbReference type="SFLD" id="SFLDG00002">
    <property type="entry name" value="C1.7:_P-type_atpase_like"/>
    <property type="match status" value="1"/>
</dbReference>
<keyword evidence="7 9" id="KW-1133">Transmembrane helix</keyword>
<keyword evidence="5" id="KW-0067">ATP-binding</keyword>
<dbReference type="SFLD" id="SFLDF00027">
    <property type="entry name" value="p-type_atpase"/>
    <property type="match status" value="1"/>
</dbReference>
<keyword evidence="4" id="KW-0547">Nucleotide-binding</keyword>
<evidence type="ECO:0000256" key="1">
    <source>
        <dbReference type="ARBA" id="ARBA00004141"/>
    </source>
</evidence>
<evidence type="ECO:0000256" key="5">
    <source>
        <dbReference type="ARBA" id="ARBA00022840"/>
    </source>
</evidence>
<feature type="transmembrane region" description="Helical" evidence="9">
    <location>
        <begin position="55"/>
        <end position="78"/>
    </location>
</feature>
<dbReference type="InterPro" id="IPR023214">
    <property type="entry name" value="HAD_sf"/>
</dbReference>
<dbReference type="GO" id="GO:1990573">
    <property type="term" value="P:potassium ion import across plasma membrane"/>
    <property type="evidence" value="ECO:0007669"/>
    <property type="project" value="TreeGrafter"/>
</dbReference>
<dbReference type="GO" id="GO:1902600">
    <property type="term" value="P:proton transmembrane transport"/>
    <property type="evidence" value="ECO:0007669"/>
    <property type="project" value="TreeGrafter"/>
</dbReference>
<dbReference type="Gene3D" id="2.70.150.10">
    <property type="entry name" value="Calcium-transporting ATPase, cytoplasmic transduction domain A"/>
    <property type="match status" value="1"/>
</dbReference>
<dbReference type="InterPro" id="IPR036412">
    <property type="entry name" value="HAD-like_sf"/>
</dbReference>
<dbReference type="PRINTS" id="PR00120">
    <property type="entry name" value="HATPASE"/>
</dbReference>
<evidence type="ECO:0000259" key="10">
    <source>
        <dbReference type="SMART" id="SM00831"/>
    </source>
</evidence>
<dbReference type="GO" id="GO:0005524">
    <property type="term" value="F:ATP binding"/>
    <property type="evidence" value="ECO:0007669"/>
    <property type="project" value="UniProtKB-KW"/>
</dbReference>
<dbReference type="Proteomes" id="UP000034711">
    <property type="component" value="Unassembled WGS sequence"/>
</dbReference>
<feature type="transmembrane region" description="Helical" evidence="9">
    <location>
        <begin position="847"/>
        <end position="869"/>
    </location>
</feature>
<reference evidence="11 12" key="1">
    <citation type="journal article" date="2015" name="Nature">
        <title>rRNA introns, odd ribosomes, and small enigmatic genomes across a large radiation of phyla.</title>
        <authorList>
            <person name="Brown C.T."/>
            <person name="Hug L.A."/>
            <person name="Thomas B.C."/>
            <person name="Sharon I."/>
            <person name="Castelle C.J."/>
            <person name="Singh A."/>
            <person name="Wilkins M.J."/>
            <person name="Williams K.H."/>
            <person name="Banfield J.F."/>
        </authorList>
    </citation>
    <scope>NUCLEOTIDE SEQUENCE [LARGE SCALE GENOMIC DNA]</scope>
</reference>
<feature type="transmembrane region" description="Helical" evidence="9">
    <location>
        <begin position="244"/>
        <end position="266"/>
    </location>
</feature>
<evidence type="ECO:0000256" key="7">
    <source>
        <dbReference type="ARBA" id="ARBA00022989"/>
    </source>
</evidence>
<evidence type="ECO:0000256" key="2">
    <source>
        <dbReference type="ARBA" id="ARBA00005675"/>
    </source>
</evidence>
<dbReference type="SUPFAM" id="SSF81665">
    <property type="entry name" value="Calcium ATPase, transmembrane domain M"/>
    <property type="match status" value="1"/>
</dbReference>
<dbReference type="Pfam" id="PF00122">
    <property type="entry name" value="E1-E2_ATPase"/>
    <property type="match status" value="1"/>
</dbReference>
<dbReference type="GO" id="GO:0030007">
    <property type="term" value="P:intracellular potassium ion homeostasis"/>
    <property type="evidence" value="ECO:0007669"/>
    <property type="project" value="TreeGrafter"/>
</dbReference>
<sequence length="885" mass="96384">MTQTQKPWHALKFELVLQDLKTNVDGLSLAEAQKRLARDGVNGLSREHFLLGWRLLLRQFISPLLLLLLAAAGVSLWLGEVTDATVIVAVVVLNAVIGFLQEAKANRALERLRDLVVPRVFVRRQGIVTEISSLEVVRGDVLVFHAGDRIVADARLVEARDLEIIEATLTGESLPVLKQVAPQDEKIPLAERTNLVFAGTSVAAGRGVAVVVATGMHTHLGQISELVHSTPDTQTPLQEEFRRLSLFMLVGALGIVLILFGVGIATGRAVFEMVQMSVALAVAVVPEGLPVALTVILAVGGERLLKRRALVRRLVAAETLGSVSVICSDKTGTLTQGSMEVHEFVLPSGPVRMATLGKIEGAQALVRLMEYSMLCNDAAVDENRGVTARVIHGSPTERALMEAGVRAGVAIQGLQKRYPRVAEFPFNSTRKYGATLHEGNGHSILIVMGAPEKILSGCGRWQEEGKSEVLTVERRHTFEREAVRMAERGLRVIALGSRPESNNIHQIADPLRGLVFCGLIGLQDPLRPEAAAQVEKARRAGIRTIIVTGDHPSTAFTIGKEAGIITDKAELAVGSEMDAWDDKELERRVAYLRVFARTEPKHKIRIVQALRRRGEVVAMTGDGINDAPALKAADVGVALGSGTEVSKESADLVLLDNNLATVVAAIEQGRVIFDNLRKSVVYLLSDSFTEVVLIGGALMLGLPLPLLPLQILWINLVAHALPTIALTVEPGEADVMRRRPRPRHEPVLNRDMLLIIFVIGLVTDLVLFGVFLWLLNIIPDINTVRSILFLATGVDSLFYVFAIKNFHQPFWRTNPFSNHWLIGGVLVGFVALLAAMSIPWLQTLFELTPISLSQIGLLLMMGCIKLLAIEIAKGFLLSRHQSYAS</sequence>
<name>A0A0G1XQI5_9BACT</name>
<feature type="domain" description="Cation-transporting P-type ATPase N-terminal" evidence="10">
    <location>
        <begin position="7"/>
        <end position="80"/>
    </location>
</feature>
<protein>
    <submittedName>
        <fullName evidence="11">ATPase, P-type (Transporting), HAD superfamily, subfamily IC</fullName>
    </submittedName>
</protein>
<dbReference type="GO" id="GO:0016887">
    <property type="term" value="F:ATP hydrolysis activity"/>
    <property type="evidence" value="ECO:0007669"/>
    <property type="project" value="InterPro"/>
</dbReference>
<feature type="transmembrane region" description="Helical" evidence="9">
    <location>
        <begin position="752"/>
        <end position="775"/>
    </location>
</feature>
<organism evidence="11 12">
    <name type="scientific">Candidatus Uhrbacteria bacterium GW2011_GWA2_53_10</name>
    <dbReference type="NCBI Taxonomy" id="1618980"/>
    <lineage>
        <taxon>Bacteria</taxon>
        <taxon>Candidatus Uhriibacteriota</taxon>
    </lineage>
</organism>
<feature type="transmembrane region" description="Helical" evidence="9">
    <location>
        <begin position="680"/>
        <end position="704"/>
    </location>
</feature>
<dbReference type="SMART" id="SM00831">
    <property type="entry name" value="Cation_ATPase_N"/>
    <property type="match status" value="1"/>
</dbReference>
<dbReference type="Gene3D" id="3.40.1110.10">
    <property type="entry name" value="Calcium-transporting ATPase, cytoplasmic domain N"/>
    <property type="match status" value="1"/>
</dbReference>
<gene>
    <name evidence="11" type="ORF">UY77_C0004G0002</name>
</gene>
<dbReference type="Pfam" id="PF00690">
    <property type="entry name" value="Cation_ATPase_N"/>
    <property type="match status" value="1"/>
</dbReference>